<protein>
    <recommendedName>
        <fullName evidence="4">Tissue inhibitor of metalloproteinase</fullName>
    </recommendedName>
</protein>
<keyword evidence="3" id="KW-1185">Reference proteome</keyword>
<keyword evidence="1" id="KW-1133">Transmembrane helix</keyword>
<evidence type="ECO:0008006" key="4">
    <source>
        <dbReference type="Google" id="ProtNLM"/>
    </source>
</evidence>
<keyword evidence="1" id="KW-0472">Membrane</keyword>
<gene>
    <name evidence="2" type="ORF">M2280_000430</name>
</gene>
<dbReference type="Proteomes" id="UP001160334">
    <property type="component" value="Unassembled WGS sequence"/>
</dbReference>
<name>A0ABT6M4J0_9NOCA</name>
<evidence type="ECO:0000256" key="1">
    <source>
        <dbReference type="SAM" id="Phobius"/>
    </source>
</evidence>
<dbReference type="Gene3D" id="2.40.50.120">
    <property type="match status" value="1"/>
</dbReference>
<accession>A0ABT6M4J0</accession>
<comment type="caution">
    <text evidence="2">The sequence shown here is derived from an EMBL/GenBank/DDBJ whole genome shotgun (WGS) entry which is preliminary data.</text>
</comment>
<reference evidence="2 3" key="1">
    <citation type="submission" date="2023-04" db="EMBL/GenBank/DDBJ databases">
        <title>Forest soil microbial communities from Buena Vista Peninsula, Colon Province, Panama.</title>
        <authorList>
            <person name="Bouskill N."/>
        </authorList>
    </citation>
    <scope>NUCLEOTIDE SEQUENCE [LARGE SCALE GENOMIC DNA]</scope>
    <source>
        <strain evidence="2 3">CFH S0262</strain>
    </source>
</reference>
<evidence type="ECO:0000313" key="3">
    <source>
        <dbReference type="Proteomes" id="UP001160334"/>
    </source>
</evidence>
<evidence type="ECO:0000313" key="2">
    <source>
        <dbReference type="EMBL" id="MDH6279225.1"/>
    </source>
</evidence>
<dbReference type="InterPro" id="IPR008993">
    <property type="entry name" value="TIMP-like_OB-fold"/>
</dbReference>
<dbReference type="SUPFAM" id="SSF50242">
    <property type="entry name" value="TIMP-like"/>
    <property type="match status" value="1"/>
</dbReference>
<proteinExistence type="predicted"/>
<feature type="transmembrane region" description="Helical" evidence="1">
    <location>
        <begin position="186"/>
        <end position="206"/>
    </location>
</feature>
<sequence>MGMGKLSVVDTEASRRVRRFSRAVVVGVSGLMVAGSVVVATPGTACACSCAGSATPEEAVSDASGVFVARATEKVSDGFADIYEFEVSDVFKGDVGATTTVGTLAAGNGCGTRYEVGKEYLLFVSKPYEVDAAWEGYSCGHYTGSPFDIRAVTEQVYGAPHPPEDSAPLAVIGTGTQGTAVRATPVLAVAGVVLVGAMVWVGVILHRRRSGGARGR</sequence>
<dbReference type="EMBL" id="JARXVC010000001">
    <property type="protein sequence ID" value="MDH6279225.1"/>
    <property type="molecule type" value="Genomic_DNA"/>
</dbReference>
<organism evidence="2 3">
    <name type="scientific">Prescottella agglutinans</name>
    <dbReference type="NCBI Taxonomy" id="1644129"/>
    <lineage>
        <taxon>Bacteria</taxon>
        <taxon>Bacillati</taxon>
        <taxon>Actinomycetota</taxon>
        <taxon>Actinomycetes</taxon>
        <taxon>Mycobacteriales</taxon>
        <taxon>Nocardiaceae</taxon>
        <taxon>Prescottella</taxon>
    </lineage>
</organism>
<feature type="transmembrane region" description="Helical" evidence="1">
    <location>
        <begin position="20"/>
        <end position="40"/>
    </location>
</feature>
<keyword evidence="1" id="KW-0812">Transmembrane</keyword>